<dbReference type="GeneID" id="116303930"/>
<dbReference type="Proteomes" id="UP000515163">
    <property type="component" value="Unplaced"/>
</dbReference>
<proteinExistence type="predicted"/>
<dbReference type="SUPFAM" id="SSF53335">
    <property type="entry name" value="S-adenosyl-L-methionine-dependent methyltransferases"/>
    <property type="match status" value="1"/>
</dbReference>
<dbReference type="KEGG" id="aten:116303930"/>
<organism evidence="1 2">
    <name type="scientific">Actinia tenebrosa</name>
    <name type="common">Australian red waratah sea anemone</name>
    <dbReference type="NCBI Taxonomy" id="6105"/>
    <lineage>
        <taxon>Eukaryota</taxon>
        <taxon>Metazoa</taxon>
        <taxon>Cnidaria</taxon>
        <taxon>Anthozoa</taxon>
        <taxon>Hexacorallia</taxon>
        <taxon>Actiniaria</taxon>
        <taxon>Actiniidae</taxon>
        <taxon>Actinia</taxon>
    </lineage>
</organism>
<dbReference type="InParanoid" id="A0A6P8IR44"/>
<evidence type="ECO:0000313" key="1">
    <source>
        <dbReference type="Proteomes" id="UP000515163"/>
    </source>
</evidence>
<dbReference type="AlphaFoldDB" id="A0A6P8IR44"/>
<dbReference type="Gene3D" id="3.40.50.150">
    <property type="entry name" value="Vaccinia Virus protein VP39"/>
    <property type="match status" value="1"/>
</dbReference>
<protein>
    <submittedName>
        <fullName evidence="2">Uncharacterized protein LOC116303930</fullName>
    </submittedName>
</protein>
<dbReference type="OrthoDB" id="3647at2759"/>
<sequence length="114" mass="12906">MLMLRSSLKTKLSPPCPLVIDVGAGTWIVGGLLMKDLGYANVDGIDCCEAILQKARDKNIYKNVFVSFVDEKKTKQYFLLFTGGILCFTIRQDSLDQPSYGYLEKFQKLEDEKK</sequence>
<dbReference type="RefSeq" id="XP_031569414.1">
    <property type="nucleotide sequence ID" value="XM_031713554.1"/>
</dbReference>
<accession>A0A6P8IR44</accession>
<evidence type="ECO:0000313" key="2">
    <source>
        <dbReference type="RefSeq" id="XP_031569414.1"/>
    </source>
</evidence>
<name>A0A6P8IR44_ACTTE</name>
<keyword evidence="1" id="KW-1185">Reference proteome</keyword>
<gene>
    <name evidence="2" type="primary">LOC116303930</name>
</gene>
<dbReference type="InterPro" id="IPR029063">
    <property type="entry name" value="SAM-dependent_MTases_sf"/>
</dbReference>
<reference evidence="2" key="1">
    <citation type="submission" date="2025-08" db="UniProtKB">
        <authorList>
            <consortium name="RefSeq"/>
        </authorList>
    </citation>
    <scope>IDENTIFICATION</scope>
    <source>
        <tissue evidence="2">Tentacle</tissue>
    </source>
</reference>